<dbReference type="InterPro" id="IPR020841">
    <property type="entry name" value="PKS_Beta-ketoAc_synthase_dom"/>
</dbReference>
<keyword evidence="1" id="KW-0596">Phosphopantetheine</keyword>
<dbReference type="AlphaFoldDB" id="A0A7K1GJ53"/>
<dbReference type="InterPro" id="IPR016039">
    <property type="entry name" value="Thiolase-like"/>
</dbReference>
<reference evidence="4 5" key="1">
    <citation type="submission" date="2019-11" db="EMBL/GenBank/DDBJ databases">
        <title>Winogradskyella ouciana sp. nov., isolated from the hadal seawater of the Mariana Trench.</title>
        <authorList>
            <person name="Liu R."/>
        </authorList>
    </citation>
    <scope>NUCLEOTIDE SEQUENCE [LARGE SCALE GENOMIC DNA]</scope>
    <source>
        <strain evidence="4 5">ZXX205</strain>
    </source>
</reference>
<name>A0A7K1GJ53_9FLAO</name>
<dbReference type="PROSITE" id="PS52004">
    <property type="entry name" value="KS3_2"/>
    <property type="match status" value="1"/>
</dbReference>
<feature type="non-terminal residue" evidence="4">
    <location>
        <position position="1"/>
    </location>
</feature>
<dbReference type="Gene3D" id="3.40.47.10">
    <property type="match status" value="1"/>
</dbReference>
<dbReference type="PANTHER" id="PTHR43775">
    <property type="entry name" value="FATTY ACID SYNTHASE"/>
    <property type="match status" value="1"/>
</dbReference>
<keyword evidence="5" id="KW-1185">Reference proteome</keyword>
<dbReference type="GO" id="GO:0005886">
    <property type="term" value="C:plasma membrane"/>
    <property type="evidence" value="ECO:0007669"/>
    <property type="project" value="TreeGrafter"/>
</dbReference>
<feature type="non-terminal residue" evidence="4">
    <location>
        <position position="85"/>
    </location>
</feature>
<dbReference type="Pfam" id="PF02801">
    <property type="entry name" value="Ketoacyl-synt_C"/>
    <property type="match status" value="1"/>
</dbReference>
<dbReference type="GO" id="GO:0004312">
    <property type="term" value="F:fatty acid synthase activity"/>
    <property type="evidence" value="ECO:0007669"/>
    <property type="project" value="TreeGrafter"/>
</dbReference>
<dbReference type="GO" id="GO:0005737">
    <property type="term" value="C:cytoplasm"/>
    <property type="evidence" value="ECO:0007669"/>
    <property type="project" value="TreeGrafter"/>
</dbReference>
<gene>
    <name evidence="4" type="ORF">F1003_16030</name>
</gene>
<comment type="caution">
    <text evidence="4">The sequence shown here is derived from an EMBL/GenBank/DDBJ whole genome shotgun (WGS) entry which is preliminary data.</text>
</comment>
<dbReference type="InterPro" id="IPR050091">
    <property type="entry name" value="PKS_NRPS_Biosynth_Enz"/>
</dbReference>
<organism evidence="4 5">
    <name type="scientific">Winogradskyella ouciana</name>
    <dbReference type="NCBI Taxonomy" id="2608631"/>
    <lineage>
        <taxon>Bacteria</taxon>
        <taxon>Pseudomonadati</taxon>
        <taxon>Bacteroidota</taxon>
        <taxon>Flavobacteriia</taxon>
        <taxon>Flavobacteriales</taxon>
        <taxon>Flavobacteriaceae</taxon>
        <taxon>Winogradskyella</taxon>
    </lineage>
</organism>
<evidence type="ECO:0000259" key="3">
    <source>
        <dbReference type="PROSITE" id="PS52004"/>
    </source>
</evidence>
<accession>A0A7K1GJ53</accession>
<feature type="domain" description="Ketosynthase family 3 (KS3)" evidence="3">
    <location>
        <begin position="1"/>
        <end position="85"/>
    </location>
</feature>
<dbReference type="GO" id="GO:0071770">
    <property type="term" value="P:DIM/DIP cell wall layer assembly"/>
    <property type="evidence" value="ECO:0007669"/>
    <property type="project" value="TreeGrafter"/>
</dbReference>
<evidence type="ECO:0000313" key="5">
    <source>
        <dbReference type="Proteomes" id="UP000447545"/>
    </source>
</evidence>
<dbReference type="InterPro" id="IPR014031">
    <property type="entry name" value="Ketoacyl_synth_C"/>
</dbReference>
<proteinExistence type="predicted"/>
<evidence type="ECO:0000256" key="2">
    <source>
        <dbReference type="ARBA" id="ARBA00022553"/>
    </source>
</evidence>
<protein>
    <recommendedName>
        <fullName evidence="3">Ketosynthase family 3 (KS3) domain-containing protein</fullName>
    </recommendedName>
</protein>
<dbReference type="GO" id="GO:0006633">
    <property type="term" value="P:fatty acid biosynthetic process"/>
    <property type="evidence" value="ECO:0007669"/>
    <property type="project" value="TreeGrafter"/>
</dbReference>
<sequence>QTTPNPKAQADGVKTAYDKAGIDPRTVTYIEAHGTGTELGDPVEINGLKAAFKELYEKTGDPAVHGSHCGLGSAKTNIGHLSLAA</sequence>
<evidence type="ECO:0000256" key="1">
    <source>
        <dbReference type="ARBA" id="ARBA00022450"/>
    </source>
</evidence>
<keyword evidence="2" id="KW-0597">Phosphoprotein</keyword>
<dbReference type="SUPFAM" id="SSF53901">
    <property type="entry name" value="Thiolase-like"/>
    <property type="match status" value="1"/>
</dbReference>
<dbReference type="PANTHER" id="PTHR43775:SF37">
    <property type="entry name" value="SI:DKEY-61P9.11"/>
    <property type="match status" value="1"/>
</dbReference>
<dbReference type="Proteomes" id="UP000447545">
    <property type="component" value="Unassembled WGS sequence"/>
</dbReference>
<evidence type="ECO:0000313" key="4">
    <source>
        <dbReference type="EMBL" id="MTE28429.1"/>
    </source>
</evidence>
<dbReference type="EMBL" id="WJYA01000185">
    <property type="protein sequence ID" value="MTE28429.1"/>
    <property type="molecule type" value="Genomic_DNA"/>
</dbReference>